<dbReference type="GO" id="GO:0005576">
    <property type="term" value="C:extracellular region"/>
    <property type="evidence" value="ECO:0007669"/>
    <property type="project" value="UniProtKB-SubCell"/>
</dbReference>
<dbReference type="PROSITE" id="PS00330">
    <property type="entry name" value="HEMOLYSIN_CALCIUM"/>
    <property type="match status" value="4"/>
</dbReference>
<feature type="compositionally biased region" description="Gly residues" evidence="3">
    <location>
        <begin position="195"/>
        <end position="207"/>
    </location>
</feature>
<evidence type="ECO:0000256" key="1">
    <source>
        <dbReference type="ARBA" id="ARBA00004613"/>
    </source>
</evidence>
<evidence type="ECO:0008006" key="6">
    <source>
        <dbReference type="Google" id="ProtNLM"/>
    </source>
</evidence>
<protein>
    <recommendedName>
        <fullName evidence="6">Calcium-binding protein</fullName>
    </recommendedName>
</protein>
<dbReference type="PANTHER" id="PTHR38340">
    <property type="entry name" value="S-LAYER PROTEIN"/>
    <property type="match status" value="1"/>
</dbReference>
<reference evidence="4 5" key="1">
    <citation type="submission" date="2019-06" db="EMBL/GenBank/DDBJ databases">
        <authorList>
            <person name="Jiang L."/>
        </authorList>
    </citation>
    <scope>NUCLEOTIDE SEQUENCE [LARGE SCALE GENOMIC DNA]</scope>
    <source>
        <strain evidence="4 5">YIM 48858</strain>
    </source>
</reference>
<gene>
    <name evidence="4" type="ORF">FHG71_00170</name>
</gene>
<keyword evidence="2" id="KW-0964">Secreted</keyword>
<comment type="subcellular location">
    <subcellularLocation>
        <location evidence="1">Secreted</location>
    </subcellularLocation>
</comment>
<dbReference type="InterPro" id="IPR001343">
    <property type="entry name" value="Hemolysn_Ca-bd"/>
</dbReference>
<feature type="region of interest" description="Disordered" evidence="3">
    <location>
        <begin position="246"/>
        <end position="299"/>
    </location>
</feature>
<dbReference type="Gene3D" id="2.60.40.3440">
    <property type="match status" value="1"/>
</dbReference>
<dbReference type="Proteomes" id="UP000305709">
    <property type="component" value="Unassembled WGS sequence"/>
</dbReference>
<dbReference type="InterPro" id="IPR011049">
    <property type="entry name" value="Serralysin-like_metalloprot_C"/>
</dbReference>
<proteinExistence type="predicted"/>
<dbReference type="InterPro" id="IPR018511">
    <property type="entry name" value="Hemolysin-typ_Ca-bd_CS"/>
</dbReference>
<dbReference type="EMBL" id="VDFV01000001">
    <property type="protein sequence ID" value="TNC74595.1"/>
    <property type="molecule type" value="Genomic_DNA"/>
</dbReference>
<dbReference type="Gene3D" id="2.150.10.10">
    <property type="entry name" value="Serralysin-like metalloprotease, C-terminal"/>
    <property type="match status" value="2"/>
</dbReference>
<feature type="compositionally biased region" description="Basic and acidic residues" evidence="3">
    <location>
        <begin position="261"/>
        <end position="274"/>
    </location>
</feature>
<organism evidence="4 5">
    <name type="scientific">Rubellimicrobium roseum</name>
    <dbReference type="NCBI Taxonomy" id="687525"/>
    <lineage>
        <taxon>Bacteria</taxon>
        <taxon>Pseudomonadati</taxon>
        <taxon>Pseudomonadota</taxon>
        <taxon>Alphaproteobacteria</taxon>
        <taxon>Rhodobacterales</taxon>
        <taxon>Roseobacteraceae</taxon>
        <taxon>Rubellimicrobium</taxon>
    </lineage>
</organism>
<comment type="caution">
    <text evidence="4">The sequence shown here is derived from an EMBL/GenBank/DDBJ whole genome shotgun (WGS) entry which is preliminary data.</text>
</comment>
<feature type="region of interest" description="Disordered" evidence="3">
    <location>
        <begin position="185"/>
        <end position="207"/>
    </location>
</feature>
<evidence type="ECO:0000256" key="2">
    <source>
        <dbReference type="ARBA" id="ARBA00022525"/>
    </source>
</evidence>
<dbReference type="RefSeq" id="WP_139079590.1">
    <property type="nucleotide sequence ID" value="NZ_VDFV01000001.1"/>
</dbReference>
<feature type="compositionally biased region" description="Gly residues" evidence="3">
    <location>
        <begin position="249"/>
        <end position="260"/>
    </location>
</feature>
<evidence type="ECO:0000313" key="5">
    <source>
        <dbReference type="Proteomes" id="UP000305709"/>
    </source>
</evidence>
<dbReference type="OrthoDB" id="7877430at2"/>
<dbReference type="PRINTS" id="PR00313">
    <property type="entry name" value="CABNDNGRPT"/>
</dbReference>
<dbReference type="SUPFAM" id="SSF51120">
    <property type="entry name" value="beta-Roll"/>
    <property type="match status" value="1"/>
</dbReference>
<dbReference type="InterPro" id="IPR050557">
    <property type="entry name" value="RTX_toxin/Mannuronan_C5-epim"/>
</dbReference>
<dbReference type="Pfam" id="PF17963">
    <property type="entry name" value="Big_9"/>
    <property type="match status" value="1"/>
</dbReference>
<sequence>MALAPVAVNDLFTVPAGSPITLSGHLGADNGGGPDRDPDGGALGWILGPLGTGEGAMFAYGELGFLSVVQSGYVTMPVWTTATYLTTAAGGQVQLQTDGSFIYTAAPGFSGTDSFDYTLIDSSMATATATATIVVGEPAGVPVSGTDGGAGAGTDAGPGVGTGAGVVTIPTGLVVRGTETGEILRGSEGTDTLHGSGGNDQLTGGGGSDRLSGGFGYDVVHGEAGADNIWGGGGWDRLHGGTEDDVLRGGLGSDSVGGGTGDDRMTGGDGKDRLWGGSGHDSLRGDAGNDRLNGGSGRDALEGGAGADVFVLSTFTSRSADTIADWGDGDRIGLSARALDLLAGPLSADRLAAEDAAPADHARLLLSADGTRLLFDADGEAATENRLMATFAAPVELTADCFLLL</sequence>
<evidence type="ECO:0000256" key="3">
    <source>
        <dbReference type="SAM" id="MobiDB-lite"/>
    </source>
</evidence>
<keyword evidence="5" id="KW-1185">Reference proteome</keyword>
<evidence type="ECO:0000313" key="4">
    <source>
        <dbReference type="EMBL" id="TNC74595.1"/>
    </source>
</evidence>
<dbReference type="AlphaFoldDB" id="A0A5C4NL19"/>
<dbReference type="Pfam" id="PF00353">
    <property type="entry name" value="HemolysinCabind"/>
    <property type="match status" value="3"/>
</dbReference>
<dbReference type="PANTHER" id="PTHR38340:SF1">
    <property type="entry name" value="S-LAYER PROTEIN"/>
    <property type="match status" value="1"/>
</dbReference>
<dbReference type="GO" id="GO:0005509">
    <property type="term" value="F:calcium ion binding"/>
    <property type="evidence" value="ECO:0007669"/>
    <property type="project" value="InterPro"/>
</dbReference>
<name>A0A5C4NL19_9RHOB</name>
<accession>A0A5C4NL19</accession>